<dbReference type="InterPro" id="IPR017871">
    <property type="entry name" value="ABC_transporter-like_CS"/>
</dbReference>
<dbReference type="SMART" id="SM00382">
    <property type="entry name" value="AAA"/>
    <property type="match status" value="1"/>
</dbReference>
<dbReference type="InterPro" id="IPR027417">
    <property type="entry name" value="P-loop_NTPase"/>
</dbReference>
<sequence length="374" mass="41762">MNAYAEHSANVLTIYNLSKKFGPRFAVNQATWSATSGQIICLLGHSGCGKTTMLRLIAGMETPTSGSIQLEHNVLWNEEQHIPAEARNIGLVFQDYALFPHLSVLENVMFGLKKFPKKQRQEIAEQALKHVSMHHHMHSYPYTLSGGEQQRVALARALAPKPHVLLMDEPFSNLDHRLRDQIRQSTIDLLIQTATTTVIVTHDPEEALQIADQIILMHQGQIIQIGTPKQLYLQPSTLFAARYFSALNEIPAQRLDQQIKTIFGQVTVPKNLADTKESISCCFRPHQVQVSREPVTDAVTAKVLSSSFMGHAYQLRLQLASDSTIILVQVDHQQHFSANQQVYVSVDLAACFFFASSDDTSIAITSQLEQAVQV</sequence>
<dbReference type="CDD" id="cd03259">
    <property type="entry name" value="ABC_Carb_Solutes_like"/>
    <property type="match status" value="1"/>
</dbReference>
<dbReference type="GO" id="GO:0016887">
    <property type="term" value="F:ATP hydrolysis activity"/>
    <property type="evidence" value="ECO:0007669"/>
    <property type="project" value="InterPro"/>
</dbReference>
<dbReference type="GO" id="GO:0015408">
    <property type="term" value="F:ABC-type ferric iron transporter activity"/>
    <property type="evidence" value="ECO:0007669"/>
    <property type="project" value="InterPro"/>
</dbReference>
<evidence type="ECO:0000313" key="9">
    <source>
        <dbReference type="EMBL" id="MDH0657773.1"/>
    </source>
</evidence>
<comment type="caution">
    <text evidence="9">The sequence shown here is derived from an EMBL/GenBank/DDBJ whole genome shotgun (WGS) entry which is preliminary data.</text>
</comment>
<keyword evidence="2" id="KW-1003">Cell membrane</keyword>
<dbReference type="PROSITE" id="PS50893">
    <property type="entry name" value="ABC_TRANSPORTER_2"/>
    <property type="match status" value="1"/>
</dbReference>
<dbReference type="InterPro" id="IPR003593">
    <property type="entry name" value="AAA+_ATPase"/>
</dbReference>
<dbReference type="Gene3D" id="2.40.50.140">
    <property type="entry name" value="Nucleic acid-binding proteins"/>
    <property type="match status" value="1"/>
</dbReference>
<evidence type="ECO:0000256" key="1">
    <source>
        <dbReference type="ARBA" id="ARBA00022448"/>
    </source>
</evidence>
<reference evidence="9" key="1">
    <citation type="submission" date="2022-09" db="EMBL/GenBank/DDBJ databases">
        <title>Intensive care unit water sources are persistently colonized with multi-drug resistant bacteria and are the site of extensive horizontal gene transfer of antibiotic resistance genes.</title>
        <authorList>
            <person name="Diorio-Toth L."/>
        </authorList>
    </citation>
    <scope>NUCLEOTIDE SEQUENCE</scope>
    <source>
        <strain evidence="9">GD03851</strain>
    </source>
</reference>
<evidence type="ECO:0000256" key="4">
    <source>
        <dbReference type="ARBA" id="ARBA00022741"/>
    </source>
</evidence>
<dbReference type="Gene3D" id="3.40.50.300">
    <property type="entry name" value="P-loop containing nucleotide triphosphate hydrolases"/>
    <property type="match status" value="1"/>
</dbReference>
<keyword evidence="3" id="KW-0410">Iron transport</keyword>
<proteinExistence type="predicted"/>
<dbReference type="Pfam" id="PF08402">
    <property type="entry name" value="TOBE_2"/>
    <property type="match status" value="1"/>
</dbReference>
<dbReference type="GO" id="GO:0015697">
    <property type="term" value="P:quaternary ammonium group transport"/>
    <property type="evidence" value="ECO:0007669"/>
    <property type="project" value="UniProtKB-ARBA"/>
</dbReference>
<dbReference type="PANTHER" id="PTHR42781">
    <property type="entry name" value="SPERMIDINE/PUTRESCINE IMPORT ATP-BINDING PROTEIN POTA"/>
    <property type="match status" value="1"/>
</dbReference>
<evidence type="ECO:0000256" key="3">
    <source>
        <dbReference type="ARBA" id="ARBA00022496"/>
    </source>
</evidence>
<dbReference type="FunFam" id="3.40.50.300:FF:000425">
    <property type="entry name" value="Probable ABC transporter, ATP-binding subunit"/>
    <property type="match status" value="1"/>
</dbReference>
<dbReference type="GO" id="GO:0043190">
    <property type="term" value="C:ATP-binding cassette (ABC) transporter complex"/>
    <property type="evidence" value="ECO:0007669"/>
    <property type="project" value="InterPro"/>
</dbReference>
<dbReference type="InterPro" id="IPR008995">
    <property type="entry name" value="Mo/tungstate-bd_C_term_dom"/>
</dbReference>
<protein>
    <submittedName>
        <fullName evidence="9">ABC transporter ATP-binding protein</fullName>
    </submittedName>
</protein>
<dbReference type="InterPro" id="IPR012340">
    <property type="entry name" value="NA-bd_OB-fold"/>
</dbReference>
<accession>A0AA42IHW6</accession>
<keyword evidence="6" id="KW-0408">Iron</keyword>
<dbReference type="PANTHER" id="PTHR42781:SF4">
    <property type="entry name" value="SPERMIDINE_PUTRESCINE IMPORT ATP-BINDING PROTEIN POTA"/>
    <property type="match status" value="1"/>
</dbReference>
<evidence type="ECO:0000256" key="7">
    <source>
        <dbReference type="ARBA" id="ARBA00023065"/>
    </source>
</evidence>
<evidence type="ECO:0000256" key="2">
    <source>
        <dbReference type="ARBA" id="ARBA00022475"/>
    </source>
</evidence>
<keyword evidence="8" id="KW-0472">Membrane</keyword>
<dbReference type="RefSeq" id="WP_098733170.1">
    <property type="nucleotide sequence ID" value="NZ_CP068188.1"/>
</dbReference>
<keyword evidence="7" id="KW-0406">Ion transport</keyword>
<dbReference type="InterPro" id="IPR050093">
    <property type="entry name" value="ABC_SmlMolc_Importer"/>
</dbReference>
<dbReference type="Proteomes" id="UP001161099">
    <property type="component" value="Unassembled WGS sequence"/>
</dbReference>
<dbReference type="SUPFAM" id="SSF50331">
    <property type="entry name" value="MOP-like"/>
    <property type="match status" value="1"/>
</dbReference>
<keyword evidence="5 9" id="KW-0067">ATP-binding</keyword>
<evidence type="ECO:0000313" key="10">
    <source>
        <dbReference type="Proteomes" id="UP001161099"/>
    </source>
</evidence>
<dbReference type="InterPro" id="IPR015853">
    <property type="entry name" value="ABC_transpr_FbpC"/>
</dbReference>
<name>A0AA42IHW6_ACIJO</name>
<organism evidence="9 10">
    <name type="scientific">Acinetobacter johnsonii</name>
    <dbReference type="NCBI Taxonomy" id="40214"/>
    <lineage>
        <taxon>Bacteria</taxon>
        <taxon>Pseudomonadati</taxon>
        <taxon>Pseudomonadota</taxon>
        <taxon>Gammaproteobacteria</taxon>
        <taxon>Moraxellales</taxon>
        <taxon>Moraxellaceae</taxon>
        <taxon>Acinetobacter</taxon>
    </lineage>
</organism>
<keyword evidence="1" id="KW-0813">Transport</keyword>
<gene>
    <name evidence="9" type="ORF">N5D11_16990</name>
</gene>
<evidence type="ECO:0000256" key="6">
    <source>
        <dbReference type="ARBA" id="ARBA00023004"/>
    </source>
</evidence>
<dbReference type="InterPro" id="IPR003439">
    <property type="entry name" value="ABC_transporter-like_ATP-bd"/>
</dbReference>
<dbReference type="EMBL" id="JAOCDR010000090">
    <property type="protein sequence ID" value="MDH0657773.1"/>
    <property type="molecule type" value="Genomic_DNA"/>
</dbReference>
<dbReference type="InterPro" id="IPR013611">
    <property type="entry name" value="Transp-assoc_OB_typ2"/>
</dbReference>
<dbReference type="AlphaFoldDB" id="A0AA42IHW6"/>
<dbReference type="SUPFAM" id="SSF52540">
    <property type="entry name" value="P-loop containing nucleoside triphosphate hydrolases"/>
    <property type="match status" value="1"/>
</dbReference>
<dbReference type="GO" id="GO:0005524">
    <property type="term" value="F:ATP binding"/>
    <property type="evidence" value="ECO:0007669"/>
    <property type="project" value="UniProtKB-KW"/>
</dbReference>
<keyword evidence="4" id="KW-0547">Nucleotide-binding</keyword>
<dbReference type="PROSITE" id="PS00211">
    <property type="entry name" value="ABC_TRANSPORTER_1"/>
    <property type="match status" value="1"/>
</dbReference>
<evidence type="ECO:0000256" key="5">
    <source>
        <dbReference type="ARBA" id="ARBA00022840"/>
    </source>
</evidence>
<dbReference type="Pfam" id="PF00005">
    <property type="entry name" value="ABC_tran"/>
    <property type="match status" value="1"/>
</dbReference>
<evidence type="ECO:0000256" key="8">
    <source>
        <dbReference type="ARBA" id="ARBA00023136"/>
    </source>
</evidence>